<comment type="caution">
    <text evidence="2">The sequence shown here is derived from an EMBL/GenBank/DDBJ whole genome shotgun (WGS) entry which is preliminary data.</text>
</comment>
<gene>
    <name evidence="2" type="ORF">GT019_24390</name>
</gene>
<proteinExistence type="predicted"/>
<keyword evidence="3" id="KW-1185">Reference proteome</keyword>
<dbReference type="EMBL" id="JAAAMV010000024">
    <property type="protein sequence ID" value="NBD27023.1"/>
    <property type="molecule type" value="Genomic_DNA"/>
</dbReference>
<dbReference type="InterPro" id="IPR000182">
    <property type="entry name" value="GNAT_dom"/>
</dbReference>
<dbReference type="Proteomes" id="UP000665561">
    <property type="component" value="Unassembled WGS sequence"/>
</dbReference>
<accession>A0ABW9XWC6</accession>
<name>A0ABW9XWC6_9BACL</name>
<dbReference type="Pfam" id="PF13508">
    <property type="entry name" value="Acetyltransf_7"/>
    <property type="match status" value="1"/>
</dbReference>
<dbReference type="SUPFAM" id="SSF55729">
    <property type="entry name" value="Acyl-CoA N-acyltransferases (Nat)"/>
    <property type="match status" value="1"/>
</dbReference>
<feature type="domain" description="N-acetyltransferase" evidence="1">
    <location>
        <begin position="127"/>
        <end position="262"/>
    </location>
</feature>
<dbReference type="RefSeq" id="WP_161746027.1">
    <property type="nucleotide sequence ID" value="NZ_JAAAMV010000024.1"/>
</dbReference>
<evidence type="ECO:0000313" key="2">
    <source>
        <dbReference type="EMBL" id="NBD27023.1"/>
    </source>
</evidence>
<dbReference type="CDD" id="cd04301">
    <property type="entry name" value="NAT_SF"/>
    <property type="match status" value="1"/>
</dbReference>
<evidence type="ECO:0000259" key="1">
    <source>
        <dbReference type="PROSITE" id="PS51186"/>
    </source>
</evidence>
<evidence type="ECO:0000313" key="3">
    <source>
        <dbReference type="Proteomes" id="UP000665561"/>
    </source>
</evidence>
<organism evidence="2 3">
    <name type="scientific">Paenibacillus glycinis</name>
    <dbReference type="NCBI Taxonomy" id="2697035"/>
    <lineage>
        <taxon>Bacteria</taxon>
        <taxon>Bacillati</taxon>
        <taxon>Bacillota</taxon>
        <taxon>Bacilli</taxon>
        <taxon>Bacillales</taxon>
        <taxon>Paenibacillaceae</taxon>
        <taxon>Paenibacillus</taxon>
    </lineage>
</organism>
<protein>
    <submittedName>
        <fullName evidence="2">GNAT family N-acetyltransferase</fullName>
    </submittedName>
</protein>
<dbReference type="Gene3D" id="3.40.630.30">
    <property type="match status" value="1"/>
</dbReference>
<dbReference type="InterPro" id="IPR016181">
    <property type="entry name" value="Acyl_CoA_acyltransferase"/>
</dbReference>
<dbReference type="PROSITE" id="PS51186">
    <property type="entry name" value="GNAT"/>
    <property type="match status" value="1"/>
</dbReference>
<reference evidence="2 3" key="1">
    <citation type="submission" date="2020-01" db="EMBL/GenBank/DDBJ databases">
        <title>Paenibacillus soybeanensis sp. nov. isolated from the nodules of soybean (Glycine max(L.) Merr).</title>
        <authorList>
            <person name="Wang H."/>
        </authorList>
    </citation>
    <scope>NUCLEOTIDE SEQUENCE [LARGE SCALE GENOMIC DNA]</scope>
    <source>
        <strain evidence="2 3">T1</strain>
    </source>
</reference>
<sequence>MTNIPEEIKQNMIYALEQMSIACPRICFDRTPRATRYESDLLHPLFNRVIAFEEASSEYASTEINAIADRYRSRKAPFSWLTWSHEAAVDELALILEENGLRKAGNLFGMSLSLVDWTYNAPYISGFDIQPIRTKSEFAWFKEIVLPAFGLQGEAGDVFMQTNEAAGIGERAVYKHYVGLLNGLPAGAATAIQDGETIGIYNVATSEAFRRKGIGSAITAHAVLEGKAAGGQLAVLQSSKMGRSVYQSLGFHDDVTIGLYLG</sequence>